<dbReference type="GO" id="GO:0006002">
    <property type="term" value="P:fructose 6-phosphate metabolic process"/>
    <property type="evidence" value="ECO:0007669"/>
    <property type="project" value="TreeGrafter"/>
</dbReference>
<evidence type="ECO:0000313" key="8">
    <source>
        <dbReference type="Proteomes" id="UP000053989"/>
    </source>
</evidence>
<dbReference type="PANTHER" id="PTHR13697">
    <property type="entry name" value="PHOSPHOFRUCTOKINASE"/>
    <property type="match status" value="1"/>
</dbReference>
<dbReference type="STRING" id="1036808.A0A0C3A062"/>
<dbReference type="InterPro" id="IPR000023">
    <property type="entry name" value="Phosphofructokinase_dom"/>
</dbReference>
<dbReference type="Gene3D" id="3.40.50.450">
    <property type="match status" value="2"/>
</dbReference>
<evidence type="ECO:0000256" key="5">
    <source>
        <dbReference type="ARBA" id="ARBA00048070"/>
    </source>
</evidence>
<dbReference type="InParanoid" id="A0A0C3A062"/>
<comment type="catalytic activity">
    <reaction evidence="5">
        <text>beta-D-fructose 6-phosphate + ATP = beta-D-fructose 1,6-bisphosphate + ADP + H(+)</text>
        <dbReference type="Rhea" id="RHEA:16109"/>
        <dbReference type="ChEBI" id="CHEBI:15378"/>
        <dbReference type="ChEBI" id="CHEBI:30616"/>
        <dbReference type="ChEBI" id="CHEBI:32966"/>
        <dbReference type="ChEBI" id="CHEBI:57634"/>
        <dbReference type="ChEBI" id="CHEBI:456216"/>
        <dbReference type="EC" id="2.7.1.11"/>
    </reaction>
</comment>
<dbReference type="AlphaFoldDB" id="A0A0C3A062"/>
<reference evidence="8" key="2">
    <citation type="submission" date="2015-01" db="EMBL/GenBank/DDBJ databases">
        <title>Evolutionary Origins and Diversification of the Mycorrhizal Mutualists.</title>
        <authorList>
            <consortium name="DOE Joint Genome Institute"/>
            <consortium name="Mycorrhizal Genomics Consortium"/>
            <person name="Kohler A."/>
            <person name="Kuo A."/>
            <person name="Nagy L.G."/>
            <person name="Floudas D."/>
            <person name="Copeland A."/>
            <person name="Barry K.W."/>
            <person name="Cichocki N."/>
            <person name="Veneault-Fourrey C."/>
            <person name="LaButti K."/>
            <person name="Lindquist E.A."/>
            <person name="Lipzen A."/>
            <person name="Lundell T."/>
            <person name="Morin E."/>
            <person name="Murat C."/>
            <person name="Riley R."/>
            <person name="Ohm R."/>
            <person name="Sun H."/>
            <person name="Tunlid A."/>
            <person name="Henrissat B."/>
            <person name="Grigoriev I.V."/>
            <person name="Hibbett D.S."/>
            <person name="Martin F."/>
        </authorList>
    </citation>
    <scope>NUCLEOTIDE SEQUENCE [LARGE SCALE GENOMIC DNA]</scope>
    <source>
        <strain evidence="8">Foug A</strain>
    </source>
</reference>
<protein>
    <recommendedName>
        <fullName evidence="6">Phosphofructokinase domain-containing protein</fullName>
    </recommendedName>
</protein>
<dbReference type="OrthoDB" id="537915at2759"/>
<dbReference type="PANTHER" id="PTHR13697:SF4">
    <property type="entry name" value="ATP-DEPENDENT 6-PHOSPHOFRUCTOKINASE"/>
    <property type="match status" value="1"/>
</dbReference>
<gene>
    <name evidence="7" type="ORF">SCLCIDRAFT_10309</name>
</gene>
<dbReference type="GO" id="GO:0042802">
    <property type="term" value="F:identical protein binding"/>
    <property type="evidence" value="ECO:0007669"/>
    <property type="project" value="TreeGrafter"/>
</dbReference>
<evidence type="ECO:0000256" key="4">
    <source>
        <dbReference type="ARBA" id="ARBA00022842"/>
    </source>
</evidence>
<evidence type="ECO:0000259" key="6">
    <source>
        <dbReference type="Pfam" id="PF00365"/>
    </source>
</evidence>
<reference evidence="7 8" key="1">
    <citation type="submission" date="2014-04" db="EMBL/GenBank/DDBJ databases">
        <authorList>
            <consortium name="DOE Joint Genome Institute"/>
            <person name="Kuo A."/>
            <person name="Kohler A."/>
            <person name="Nagy L.G."/>
            <person name="Floudas D."/>
            <person name="Copeland A."/>
            <person name="Barry K.W."/>
            <person name="Cichocki N."/>
            <person name="Veneault-Fourrey C."/>
            <person name="LaButti K."/>
            <person name="Lindquist E.A."/>
            <person name="Lipzen A."/>
            <person name="Lundell T."/>
            <person name="Morin E."/>
            <person name="Murat C."/>
            <person name="Sun H."/>
            <person name="Tunlid A."/>
            <person name="Henrissat B."/>
            <person name="Grigoriev I.V."/>
            <person name="Hibbett D.S."/>
            <person name="Martin F."/>
            <person name="Nordberg H.P."/>
            <person name="Cantor M.N."/>
            <person name="Hua S.X."/>
        </authorList>
    </citation>
    <scope>NUCLEOTIDE SEQUENCE [LARGE SCALE GENOMIC DNA]</scope>
    <source>
        <strain evidence="7 8">Foug A</strain>
    </source>
</reference>
<dbReference type="GO" id="GO:0061621">
    <property type="term" value="P:canonical glycolysis"/>
    <property type="evidence" value="ECO:0007669"/>
    <property type="project" value="TreeGrafter"/>
</dbReference>
<dbReference type="InterPro" id="IPR035966">
    <property type="entry name" value="PKF_sf"/>
</dbReference>
<accession>A0A0C3A062</accession>
<dbReference type="HOGENOM" id="CLU_748337_0_0_1"/>
<dbReference type="UniPathway" id="UPA00109">
    <property type="reaction ID" value="UER00182"/>
</dbReference>
<organism evidence="7 8">
    <name type="scientific">Scleroderma citrinum Foug A</name>
    <dbReference type="NCBI Taxonomy" id="1036808"/>
    <lineage>
        <taxon>Eukaryota</taxon>
        <taxon>Fungi</taxon>
        <taxon>Dikarya</taxon>
        <taxon>Basidiomycota</taxon>
        <taxon>Agaricomycotina</taxon>
        <taxon>Agaricomycetes</taxon>
        <taxon>Agaricomycetidae</taxon>
        <taxon>Boletales</taxon>
        <taxon>Sclerodermatineae</taxon>
        <taxon>Sclerodermataceae</taxon>
        <taxon>Scleroderma</taxon>
    </lineage>
</organism>
<dbReference type="Gene3D" id="3.40.50.460">
    <property type="entry name" value="Phosphofructokinase domain"/>
    <property type="match status" value="1"/>
</dbReference>
<dbReference type="GO" id="GO:0016208">
    <property type="term" value="F:AMP binding"/>
    <property type="evidence" value="ECO:0007669"/>
    <property type="project" value="TreeGrafter"/>
</dbReference>
<name>A0A0C3A062_9AGAM</name>
<feature type="domain" description="Phosphofructokinase" evidence="6">
    <location>
        <begin position="228"/>
        <end position="314"/>
    </location>
</feature>
<dbReference type="GO" id="GO:0005524">
    <property type="term" value="F:ATP binding"/>
    <property type="evidence" value="ECO:0007669"/>
    <property type="project" value="TreeGrafter"/>
</dbReference>
<keyword evidence="8" id="KW-1185">Reference proteome</keyword>
<keyword evidence="1" id="KW-0808">Transferase</keyword>
<dbReference type="Proteomes" id="UP000053989">
    <property type="component" value="Unassembled WGS sequence"/>
</dbReference>
<feature type="domain" description="Phosphofructokinase" evidence="6">
    <location>
        <begin position="18"/>
        <end position="79"/>
    </location>
</feature>
<dbReference type="Pfam" id="PF00365">
    <property type="entry name" value="PFK"/>
    <property type="match status" value="2"/>
</dbReference>
<dbReference type="EMBL" id="KN822091">
    <property type="protein sequence ID" value="KIM58062.1"/>
    <property type="molecule type" value="Genomic_DNA"/>
</dbReference>
<dbReference type="GO" id="GO:0003872">
    <property type="term" value="F:6-phosphofructokinase activity"/>
    <property type="evidence" value="ECO:0007669"/>
    <property type="project" value="UniProtKB-EC"/>
</dbReference>
<sequence>MVQVIIAQTNSQGHYIVHAGWVNVRGWAAEGRMLIRTACSKTFHMPEGCLAAAHNLIKEDINALVVCGGDGSLTGANIIFCSKWLSSACCKQMARSQTSNVALEGIRTEDDGVALCAQALNELIHPDSADTDFIFIPERPPQLDPWKNEMCEAIYRDIPNVEGAHALLIPTLQGMEAINMNKITRVPLMEAVEMAMSLLDPESQQILEGFITMSTLYKEGLLSEDKTGRKYYPAFHIPMVHLPATISNSVPMTKFSLGSDTSLTVLIDAIMQRANSGKCEYIPTMGALVTGTSFVYTPERRIALDLFRADVKFLKIYYGLDAKNMAELAPAAILCACRILLERRVNLAQMVEAPNTSRIQMWKKSAHETR</sequence>
<dbReference type="GO" id="GO:0005945">
    <property type="term" value="C:6-phosphofructokinase complex"/>
    <property type="evidence" value="ECO:0007669"/>
    <property type="project" value="TreeGrafter"/>
</dbReference>
<keyword evidence="3" id="KW-0418">Kinase</keyword>
<dbReference type="GO" id="GO:0048029">
    <property type="term" value="F:monosaccharide binding"/>
    <property type="evidence" value="ECO:0007669"/>
    <property type="project" value="TreeGrafter"/>
</dbReference>
<evidence type="ECO:0000256" key="3">
    <source>
        <dbReference type="ARBA" id="ARBA00022777"/>
    </source>
</evidence>
<keyword evidence="2" id="KW-0479">Metal-binding</keyword>
<dbReference type="SUPFAM" id="SSF53784">
    <property type="entry name" value="Phosphofructokinase"/>
    <property type="match status" value="1"/>
</dbReference>
<keyword evidence="4" id="KW-0460">Magnesium</keyword>
<dbReference type="GO" id="GO:0046872">
    <property type="term" value="F:metal ion binding"/>
    <property type="evidence" value="ECO:0007669"/>
    <property type="project" value="UniProtKB-KW"/>
</dbReference>
<evidence type="ECO:0000256" key="1">
    <source>
        <dbReference type="ARBA" id="ARBA00022679"/>
    </source>
</evidence>
<evidence type="ECO:0000256" key="2">
    <source>
        <dbReference type="ARBA" id="ARBA00022723"/>
    </source>
</evidence>
<dbReference type="GO" id="GO:0005739">
    <property type="term" value="C:mitochondrion"/>
    <property type="evidence" value="ECO:0007669"/>
    <property type="project" value="TreeGrafter"/>
</dbReference>
<dbReference type="GO" id="GO:0070095">
    <property type="term" value="F:fructose-6-phosphate binding"/>
    <property type="evidence" value="ECO:0007669"/>
    <property type="project" value="TreeGrafter"/>
</dbReference>
<evidence type="ECO:0000313" key="7">
    <source>
        <dbReference type="EMBL" id="KIM58062.1"/>
    </source>
</evidence>
<dbReference type="GO" id="GO:0030388">
    <property type="term" value="P:fructose 1,6-bisphosphate metabolic process"/>
    <property type="evidence" value="ECO:0007669"/>
    <property type="project" value="TreeGrafter"/>
</dbReference>
<proteinExistence type="predicted"/>